<dbReference type="AlphaFoldDB" id="A0A939C7K2"/>
<dbReference type="EMBL" id="JAFGDB010000079">
    <property type="protein sequence ID" value="MBN2067744.1"/>
    <property type="molecule type" value="Genomic_DNA"/>
</dbReference>
<evidence type="ECO:0000313" key="3">
    <source>
        <dbReference type="Proteomes" id="UP000809243"/>
    </source>
</evidence>
<reference evidence="2" key="1">
    <citation type="submission" date="2021-01" db="EMBL/GenBank/DDBJ databases">
        <title>Active Sulfur Cycling in an Early Earth Analoge.</title>
        <authorList>
            <person name="Hahn C.R."/>
            <person name="Youssef N.H."/>
            <person name="Elshahed M."/>
        </authorList>
    </citation>
    <scope>NUCLEOTIDE SEQUENCE</scope>
    <source>
        <strain evidence="2">Zod_Metabat.1151</strain>
    </source>
</reference>
<feature type="region of interest" description="Disordered" evidence="1">
    <location>
        <begin position="108"/>
        <end position="191"/>
    </location>
</feature>
<protein>
    <submittedName>
        <fullName evidence="2">Uncharacterized protein</fullName>
    </submittedName>
</protein>
<comment type="caution">
    <text evidence="2">The sequence shown here is derived from an EMBL/GenBank/DDBJ whole genome shotgun (WGS) entry which is preliminary data.</text>
</comment>
<dbReference type="InterPro" id="IPR036388">
    <property type="entry name" value="WH-like_DNA-bd_sf"/>
</dbReference>
<proteinExistence type="predicted"/>
<name>A0A939C7K2_9ARCH</name>
<organism evidence="2 3">
    <name type="scientific">Candidatus Iainarchaeum sp</name>
    <dbReference type="NCBI Taxonomy" id="3101447"/>
    <lineage>
        <taxon>Archaea</taxon>
        <taxon>Candidatus Iainarchaeota</taxon>
        <taxon>Candidatus Iainarchaeia</taxon>
        <taxon>Candidatus Iainarchaeales</taxon>
        <taxon>Candidatus Iainarchaeaceae</taxon>
        <taxon>Candidatus Iainarchaeum</taxon>
    </lineage>
</organism>
<feature type="compositionally biased region" description="Basic and acidic residues" evidence="1">
    <location>
        <begin position="113"/>
        <end position="127"/>
    </location>
</feature>
<feature type="compositionally biased region" description="Polar residues" evidence="1">
    <location>
        <begin position="149"/>
        <end position="179"/>
    </location>
</feature>
<dbReference type="Proteomes" id="UP000809243">
    <property type="component" value="Unassembled WGS sequence"/>
</dbReference>
<accession>A0A939C7K2</accession>
<evidence type="ECO:0000313" key="2">
    <source>
        <dbReference type="EMBL" id="MBN2067744.1"/>
    </source>
</evidence>
<evidence type="ECO:0000256" key="1">
    <source>
        <dbReference type="SAM" id="MobiDB-lite"/>
    </source>
</evidence>
<dbReference type="Gene3D" id="1.10.10.10">
    <property type="entry name" value="Winged helix-like DNA-binding domain superfamily/Winged helix DNA-binding domain"/>
    <property type="match status" value="1"/>
</dbReference>
<sequence>MGAITVSKKGNELSLQIPEREAKELGLSQNAGYELVKARPGIWVLTEKQAEKENPTDRKVFRLLREKSLKERVEGKFESFLGKEELPRFREMLKEGSVVAFKLSSKYKKAVYKSREEIEKEETEGKIKPGQGKQAGETAGKEQEKEAQGTAQGKGQRQAEEQGTSAGKGQRQGSENAAGQSMEKGQGKDSEKAIDEYSLEKEGFVVCRNEQRAKSLSQELKKEIEDGQIKGIKSFDGFFYIIETELYEKYAGKVLETMRNSKTISSKELAEKTGLSPLLVRIICEFLKEDGEIIEKRKDLLQAV</sequence>
<gene>
    <name evidence="2" type="ORF">JW744_04715</name>
</gene>